<dbReference type="InterPro" id="IPR023614">
    <property type="entry name" value="Porin_dom_sf"/>
</dbReference>
<protein>
    <recommendedName>
        <fullName evidence="3">Phosphate-selective porin O and P</fullName>
    </recommendedName>
</protein>
<dbReference type="EMBL" id="CP011801">
    <property type="protein sequence ID" value="ALA59381.1"/>
    <property type="molecule type" value="Genomic_DNA"/>
</dbReference>
<gene>
    <name evidence="1" type="ORF">NITMOv2_2976</name>
</gene>
<dbReference type="OrthoDB" id="9760167at2"/>
<reference evidence="1 2" key="1">
    <citation type="journal article" date="2015" name="Proc. Natl. Acad. Sci. U.S.A.">
        <title>Expanded metabolic versatility of ubiquitous nitrite-oxidizing bacteria from the genus Nitrospira.</title>
        <authorList>
            <person name="Koch H."/>
            <person name="Lucker S."/>
            <person name="Albertsen M."/>
            <person name="Kitzinger K."/>
            <person name="Herbold C."/>
            <person name="Spieck E."/>
            <person name="Nielsen P.H."/>
            <person name="Wagner M."/>
            <person name="Daims H."/>
        </authorList>
    </citation>
    <scope>NUCLEOTIDE SEQUENCE [LARGE SCALE GENOMIC DNA]</scope>
    <source>
        <strain evidence="1 2">NSP M-1</strain>
    </source>
</reference>
<evidence type="ECO:0000313" key="2">
    <source>
        <dbReference type="Proteomes" id="UP000069205"/>
    </source>
</evidence>
<accession>A0A0K2GEK2</accession>
<sequence length="488" mass="54843">MLRAVVGGLAFSLTGLLPVVWAVEEGELVRKDGRWEYVTGEDPALKYLLEKHLITQGEYDKGAHIIEMRERLSAQPFHINYGQGLNIKTKDNFFLKVRGAMQFAFIHDAYNQAWTTIGNPNTPRVEDSRFVPARRAGESAAALSNRIARLQFLGYAFDPNLRFDFTIGADRPVGSSFSVGNMSLVNFYVASWHVPYANVVVGQYKTWFNRAQIQSVLNLTFTHRMFVQDAFMANAINRRDFGITLLSDESKYRLNYAIGVFNGMGITLDRLSQPFGRNANELMYTARLLWRVAGNPLYGEGDILWSKTPQVAVAAAYAYNPGVDLLHPHTSTRNQILEVSRNGRLLGSGIIDFQTWNLDFIARYRGWALQAEGYYRQQQVRGAPTEAIVPLGDAMGWYAMLGHYVVPRKLEVAVRYGVFDPSTAHSHDLVKEAGVALNYSFDGTYDHRMIVDLTNLTMGAGGFAAGRPAVSTQDLVTNSVRVLYQFYW</sequence>
<dbReference type="Gene3D" id="2.40.160.10">
    <property type="entry name" value="Porin"/>
    <property type="match status" value="1"/>
</dbReference>
<evidence type="ECO:0000313" key="1">
    <source>
        <dbReference type="EMBL" id="ALA59381.1"/>
    </source>
</evidence>
<dbReference type="Proteomes" id="UP000069205">
    <property type="component" value="Chromosome"/>
</dbReference>
<name>A0A0K2GEK2_NITMO</name>
<dbReference type="RefSeq" id="WP_053380402.1">
    <property type="nucleotide sequence ID" value="NZ_CP011801.1"/>
</dbReference>
<dbReference type="KEGG" id="nmv:NITMOv2_2976"/>
<dbReference type="PATRIC" id="fig|42253.5.peg.2940"/>
<dbReference type="STRING" id="42253.NITMOv2_2976"/>
<proteinExistence type="predicted"/>
<keyword evidence="2" id="KW-1185">Reference proteome</keyword>
<organism evidence="1 2">
    <name type="scientific">Nitrospira moscoviensis</name>
    <dbReference type="NCBI Taxonomy" id="42253"/>
    <lineage>
        <taxon>Bacteria</taxon>
        <taxon>Pseudomonadati</taxon>
        <taxon>Nitrospirota</taxon>
        <taxon>Nitrospiria</taxon>
        <taxon>Nitrospirales</taxon>
        <taxon>Nitrospiraceae</taxon>
        <taxon>Nitrospira</taxon>
    </lineage>
</organism>
<evidence type="ECO:0008006" key="3">
    <source>
        <dbReference type="Google" id="ProtNLM"/>
    </source>
</evidence>
<dbReference type="AlphaFoldDB" id="A0A0K2GEK2"/>